<dbReference type="Proteomes" id="UP000664256">
    <property type="component" value="Unassembled WGS sequence"/>
</dbReference>
<keyword evidence="2" id="KW-1185">Reference proteome</keyword>
<organism evidence="1 2">
    <name type="scientific">Candidatus Enterococcus myersii</name>
    <dbReference type="NCBI Taxonomy" id="2815322"/>
    <lineage>
        <taxon>Bacteria</taxon>
        <taxon>Bacillati</taxon>
        <taxon>Bacillota</taxon>
        <taxon>Bacilli</taxon>
        <taxon>Lactobacillales</taxon>
        <taxon>Enterococcaceae</taxon>
        <taxon>Enterococcus</taxon>
    </lineage>
</organism>
<name>A0ABS3H9N4_9ENTE</name>
<dbReference type="SUPFAM" id="SSF117782">
    <property type="entry name" value="YbjQ-like"/>
    <property type="match status" value="1"/>
</dbReference>
<dbReference type="RefSeq" id="WP_206904649.1">
    <property type="nucleotide sequence ID" value="NZ_JAFLVT010000018.1"/>
</dbReference>
<protein>
    <submittedName>
        <fullName evidence="1">Heavy metal-binding domain-containing protein</fullName>
    </submittedName>
</protein>
<evidence type="ECO:0000313" key="1">
    <source>
        <dbReference type="EMBL" id="MBO0450170.1"/>
    </source>
</evidence>
<comment type="caution">
    <text evidence="1">The sequence shown here is derived from an EMBL/GenBank/DDBJ whole genome shotgun (WGS) entry which is preliminary data.</text>
</comment>
<evidence type="ECO:0000313" key="2">
    <source>
        <dbReference type="Proteomes" id="UP000664256"/>
    </source>
</evidence>
<reference evidence="1 2" key="1">
    <citation type="submission" date="2021-03" db="EMBL/GenBank/DDBJ databases">
        <title>Enterococcal diversity collection.</title>
        <authorList>
            <person name="Gilmore M.S."/>
            <person name="Schwartzman J."/>
            <person name="Van Tyne D."/>
            <person name="Martin M."/>
            <person name="Earl A.M."/>
            <person name="Manson A.L."/>
            <person name="Straub T."/>
            <person name="Salamzade R."/>
            <person name="Saavedra J."/>
            <person name="Lebreton F."/>
            <person name="Prichula J."/>
            <person name="Schaufler K."/>
            <person name="Gaca A."/>
            <person name="Sgardioli B."/>
            <person name="Wagenaar J."/>
            <person name="Strong T."/>
        </authorList>
    </citation>
    <scope>NUCLEOTIDE SEQUENCE [LARGE SCALE GENOMIC DNA]</scope>
    <source>
        <strain evidence="1 2">MJM12</strain>
    </source>
</reference>
<proteinExistence type="predicted"/>
<dbReference type="EMBL" id="JAFLVT010000018">
    <property type="protein sequence ID" value="MBO0450170.1"/>
    <property type="molecule type" value="Genomic_DNA"/>
</dbReference>
<accession>A0ABS3H9N4</accession>
<dbReference type="InterPro" id="IPR035439">
    <property type="entry name" value="UPF0145_dom_sf"/>
</dbReference>
<sequence length="85" mass="9019">MITSTLSYYPGKKVVKDLGIVYGFDDKLRPVRAVAAVSTYLDQALKDIEKSAEILGANAVLGISFALTDKALPTVMGTAVVLEDA</sequence>
<gene>
    <name evidence="1" type="ORF">JZO76_11620</name>
</gene>